<proteinExistence type="predicted"/>
<gene>
    <name evidence="1" type="ORF">N7476_004863</name>
</gene>
<comment type="caution">
    <text evidence="1">The sequence shown here is derived from an EMBL/GenBank/DDBJ whole genome shotgun (WGS) entry which is preliminary data.</text>
</comment>
<dbReference type="AlphaFoldDB" id="A0A9W9PY95"/>
<organism evidence="1 2">
    <name type="scientific">Penicillium atrosanguineum</name>
    <dbReference type="NCBI Taxonomy" id="1132637"/>
    <lineage>
        <taxon>Eukaryota</taxon>
        <taxon>Fungi</taxon>
        <taxon>Dikarya</taxon>
        <taxon>Ascomycota</taxon>
        <taxon>Pezizomycotina</taxon>
        <taxon>Eurotiomycetes</taxon>
        <taxon>Eurotiomycetidae</taxon>
        <taxon>Eurotiales</taxon>
        <taxon>Aspergillaceae</taxon>
        <taxon>Penicillium</taxon>
    </lineage>
</organism>
<keyword evidence="2" id="KW-1185">Reference proteome</keyword>
<evidence type="ECO:0000313" key="2">
    <source>
        <dbReference type="Proteomes" id="UP001147746"/>
    </source>
</evidence>
<protein>
    <submittedName>
        <fullName evidence="1">Uncharacterized protein</fullName>
    </submittedName>
</protein>
<evidence type="ECO:0000313" key="1">
    <source>
        <dbReference type="EMBL" id="KAJ5318443.1"/>
    </source>
</evidence>
<dbReference type="EMBL" id="JAPZBO010000004">
    <property type="protein sequence ID" value="KAJ5318443.1"/>
    <property type="molecule type" value="Genomic_DNA"/>
</dbReference>
<sequence length="78" mass="8865">MLPTLGHQPKNIYVLLEGPGHYQKASVLVRSHLSCRRQMVTRSTLSAYSTNLRVFRRDTERSFAVENHISAMEHGRAG</sequence>
<dbReference type="Proteomes" id="UP001147746">
    <property type="component" value="Unassembled WGS sequence"/>
</dbReference>
<name>A0A9W9PY95_9EURO</name>
<reference evidence="1" key="2">
    <citation type="journal article" date="2023" name="IMA Fungus">
        <title>Comparative genomic study of the Penicillium genus elucidates a diverse pangenome and 15 lateral gene transfer events.</title>
        <authorList>
            <person name="Petersen C."/>
            <person name="Sorensen T."/>
            <person name="Nielsen M.R."/>
            <person name="Sondergaard T.E."/>
            <person name="Sorensen J.L."/>
            <person name="Fitzpatrick D.A."/>
            <person name="Frisvad J.C."/>
            <person name="Nielsen K.L."/>
        </authorList>
    </citation>
    <scope>NUCLEOTIDE SEQUENCE</scope>
    <source>
        <strain evidence="1">IBT 21472</strain>
    </source>
</reference>
<reference evidence="1" key="1">
    <citation type="submission" date="2022-12" db="EMBL/GenBank/DDBJ databases">
        <authorList>
            <person name="Petersen C."/>
        </authorList>
    </citation>
    <scope>NUCLEOTIDE SEQUENCE</scope>
    <source>
        <strain evidence="1">IBT 21472</strain>
    </source>
</reference>
<accession>A0A9W9PY95</accession>